<evidence type="ECO:0000256" key="3">
    <source>
        <dbReference type="ARBA" id="ARBA00008845"/>
    </source>
</evidence>
<evidence type="ECO:0000313" key="8">
    <source>
        <dbReference type="Proteomes" id="UP000225706"/>
    </source>
</evidence>
<dbReference type="AlphaFoldDB" id="A0A2B4RXT5"/>
<evidence type="ECO:0000256" key="5">
    <source>
        <dbReference type="ARBA" id="ARBA00023242"/>
    </source>
</evidence>
<dbReference type="PANTHER" id="PTHR13129">
    <property type="entry name" value="VPRBP PROTEIN-RELATED"/>
    <property type="match status" value="1"/>
</dbReference>
<feature type="compositionally biased region" description="Acidic residues" evidence="6">
    <location>
        <begin position="979"/>
        <end position="1035"/>
    </location>
</feature>
<dbReference type="InterPro" id="IPR033270">
    <property type="entry name" value="VPRBP/DCAF1"/>
</dbReference>
<accession>A0A2B4RXT5</accession>
<reference evidence="8" key="1">
    <citation type="journal article" date="2017" name="bioRxiv">
        <title>Comparative analysis of the genomes of Stylophora pistillata and Acropora digitifera provides evidence for extensive differences between species of corals.</title>
        <authorList>
            <person name="Voolstra C.R."/>
            <person name="Li Y."/>
            <person name="Liew Y.J."/>
            <person name="Baumgarten S."/>
            <person name="Zoccola D."/>
            <person name="Flot J.-F."/>
            <person name="Tambutte S."/>
            <person name="Allemand D."/>
            <person name="Aranda M."/>
        </authorList>
    </citation>
    <scope>NUCLEOTIDE SEQUENCE [LARGE SCALE GENOMIC DNA]</scope>
</reference>
<evidence type="ECO:0000313" key="7">
    <source>
        <dbReference type="EMBL" id="PFX21147.1"/>
    </source>
</evidence>
<name>A0A2B4RXT5_STYPI</name>
<dbReference type="GO" id="GO:0016567">
    <property type="term" value="P:protein ubiquitination"/>
    <property type="evidence" value="ECO:0007669"/>
    <property type="project" value="UniProtKB-UniPathway"/>
</dbReference>
<comment type="similarity">
    <text evidence="3">Belongs to the VPRBP/DCAF1 family.</text>
</comment>
<dbReference type="PROSITE" id="PS50896">
    <property type="entry name" value="LISH"/>
    <property type="match status" value="1"/>
</dbReference>
<gene>
    <name evidence="7" type="primary">Vprbp</name>
    <name evidence="7" type="ORF">AWC38_SpisGene14373</name>
</gene>
<dbReference type="PANTHER" id="PTHR13129:SF4">
    <property type="entry name" value="DDB1- AND CUL4-ASSOCIATED FACTOR 1"/>
    <property type="match status" value="1"/>
</dbReference>
<protein>
    <submittedName>
        <fullName evidence="7">Protein VPRBP</fullName>
    </submittedName>
</protein>
<dbReference type="Proteomes" id="UP000225706">
    <property type="component" value="Unassembled WGS sequence"/>
</dbReference>
<dbReference type="InterPro" id="IPR011989">
    <property type="entry name" value="ARM-like"/>
</dbReference>
<keyword evidence="8" id="KW-1185">Reference proteome</keyword>
<dbReference type="GO" id="GO:0005634">
    <property type="term" value="C:nucleus"/>
    <property type="evidence" value="ECO:0007669"/>
    <property type="project" value="UniProtKB-SubCell"/>
</dbReference>
<dbReference type="InterPro" id="IPR006594">
    <property type="entry name" value="LisH"/>
</dbReference>
<dbReference type="InterPro" id="IPR036322">
    <property type="entry name" value="WD40_repeat_dom_sf"/>
</dbReference>
<sequence length="1035" mass="115156">MAALDSTSELSTLLETWRREDQDNVSPVKTLERIAELVERENEAYHKLDPDPFDDRHPGRADPDCALGHLLKTLFRNDEFMDKLVNSYIMSTVEKFDLNCTAARVLLNAMPGLESAAVFQDMEAMLSRLCKWAREASEPLRSYATGLLAFAMESQDIAAVFREENSTLVPCMLRRLHILKDLSDLTQPAVTDLSNRIILKAKTNRNKNESGNSVNNKIKRVNLAEPGPSCTVPQNGEISGLCNGEVEEVNSYSVKGKSCLQTKHPSPVKTSKGFRSNGNAICSAKGGYHIVPMSFSLSPLTLGMQQRIILQYLTPLGEYQELLPTVFESKALDLVMHYITLKGQVDLQLVFEALKYLASLLCHKKFATEFVTHNGVQRLLEVPRPSVAATGCSMCLYYLAYNEDAMERVSLLPNPVLSDMVRYALWLLECSHDSGRCHATLFFSLTCSFRAVLELFDSNDGLRKLVNQMMNRLQGFTLLLQLISLSSDWGMTSNRADAIRLAADVTRLVLEMLFVLTVGPKAQMALCEEVQLPSREQQKGIRLLLRCAEGSLLNDSEVQKAALHVICNCVCGPRVRISGAVAKFQSKSRPAFKSSDDVLSKMWGCVRASNGIKVLLSLLMVKTPLVDADCIRALACKALCGLSRSDKIRQADVVAQTHISYPAKELLQLVHSHLTTQGLHETAEVLRREANLPGPKPESNLLSTPTNRKPDGKSVLLGTQIGELKEYNLITGQEEATYLCSADRAISMCQCSKDRELLLTSSSSAFPPCALWSFGDVFEIKHPFGEDTWVKFSNLSEDRIIGTHDATAHIYDTATGQRILTLHDCNNTNNYSKNLASFNPTDDLVLNDGVLWDVKGKRVIHKFDKFNNFVSGVFHPSGLEIIINSEIGVCVLPYYTVKHISDPLEIPLASRLLGPYETSFRTFDATDYQPIATIDVKKTIFDLCTDITDSFVAVIENQASTDESVCRVYEVGRMRRADDEDEQESDEGGEEDDDVDDDDDENDDDDDEEEDDDDDEIEITISGDDSDDDSDIANF</sequence>
<organism evidence="7 8">
    <name type="scientific">Stylophora pistillata</name>
    <name type="common">Smooth cauliflower coral</name>
    <dbReference type="NCBI Taxonomy" id="50429"/>
    <lineage>
        <taxon>Eukaryota</taxon>
        <taxon>Metazoa</taxon>
        <taxon>Cnidaria</taxon>
        <taxon>Anthozoa</taxon>
        <taxon>Hexacorallia</taxon>
        <taxon>Scleractinia</taxon>
        <taxon>Astrocoeniina</taxon>
        <taxon>Pocilloporidae</taxon>
        <taxon>Stylophora</taxon>
    </lineage>
</organism>
<dbReference type="SUPFAM" id="SSF48371">
    <property type="entry name" value="ARM repeat"/>
    <property type="match status" value="1"/>
</dbReference>
<dbReference type="UniPathway" id="UPA00143"/>
<evidence type="ECO:0000256" key="1">
    <source>
        <dbReference type="ARBA" id="ARBA00004123"/>
    </source>
</evidence>
<dbReference type="GO" id="GO:0080008">
    <property type="term" value="C:Cul4-RING E3 ubiquitin ligase complex"/>
    <property type="evidence" value="ECO:0007669"/>
    <property type="project" value="TreeGrafter"/>
</dbReference>
<evidence type="ECO:0000256" key="4">
    <source>
        <dbReference type="ARBA" id="ARBA00022786"/>
    </source>
</evidence>
<evidence type="ECO:0000256" key="6">
    <source>
        <dbReference type="SAM" id="MobiDB-lite"/>
    </source>
</evidence>
<feature type="region of interest" description="Disordered" evidence="6">
    <location>
        <begin position="690"/>
        <end position="709"/>
    </location>
</feature>
<dbReference type="InterPro" id="IPR015943">
    <property type="entry name" value="WD40/YVTN_repeat-like_dom_sf"/>
</dbReference>
<keyword evidence="4" id="KW-0833">Ubl conjugation pathway</keyword>
<dbReference type="SUPFAM" id="SSF50978">
    <property type="entry name" value="WD40 repeat-like"/>
    <property type="match status" value="1"/>
</dbReference>
<dbReference type="STRING" id="50429.A0A2B4RXT5"/>
<dbReference type="EMBL" id="LSMT01000289">
    <property type="protein sequence ID" value="PFX21147.1"/>
    <property type="molecule type" value="Genomic_DNA"/>
</dbReference>
<keyword evidence="5" id="KW-0539">Nucleus</keyword>
<comment type="subcellular location">
    <subcellularLocation>
        <location evidence="1">Nucleus</location>
    </subcellularLocation>
</comment>
<dbReference type="Gene3D" id="1.25.10.10">
    <property type="entry name" value="Leucine-rich Repeat Variant"/>
    <property type="match status" value="1"/>
</dbReference>
<comment type="caution">
    <text evidence="7">The sequence shown here is derived from an EMBL/GenBank/DDBJ whole genome shotgun (WGS) entry which is preliminary data.</text>
</comment>
<dbReference type="Gene3D" id="2.130.10.10">
    <property type="entry name" value="YVTN repeat-like/Quinoprotein amine dehydrogenase"/>
    <property type="match status" value="1"/>
</dbReference>
<dbReference type="SMART" id="SM00667">
    <property type="entry name" value="LisH"/>
    <property type="match status" value="1"/>
</dbReference>
<feature type="region of interest" description="Disordered" evidence="6">
    <location>
        <begin position="975"/>
        <end position="1035"/>
    </location>
</feature>
<dbReference type="OrthoDB" id="6019818at2759"/>
<proteinExistence type="inferred from homology"/>
<evidence type="ECO:0000256" key="2">
    <source>
        <dbReference type="ARBA" id="ARBA00004906"/>
    </source>
</evidence>
<comment type="pathway">
    <text evidence="2">Protein modification; protein ubiquitination.</text>
</comment>
<dbReference type="InterPro" id="IPR016024">
    <property type="entry name" value="ARM-type_fold"/>
</dbReference>